<accession>A0A8G2BMJ7</accession>
<sequence length="661" mass="67764">MRREFLEKGIADPILRKAARGAVLSASLFMTSCSGVLVPVHAPDSVSRPAFMAVDDSFAGNLPQSIKYANDWRAELYQSVDNQTKVRSGLALTLIPLTATLVYLGINGSTTELFSGLSIGGATAYTASTLFVDGVRDRINMAGAKALTCAVASVGPMLVTKGEYESFTTSLYGTASAPGLTSRIVSLEGKLASVGVAAAVQRDAQAAIAFARTAREAGFALDGDLNRAASELVTTVDGIVNQVNTQIVARLPDPTQILSAARSINSAGLSPLGSFTPPQQDDDSRGGTQGGIGFLLLPAVDPGGVSAAIESETAELRQAAEAVNRFVEIVNARRAKVGSRDACTVDQVDTNFSVTPATTEVTLTPGTPFEFSVQSEGGIPTAQIVGNRPAGLNVDIGVAGGSYTVTVDPVQGTVAEGATATLLIAEAKGPGKALVKLVVPGNKPAETNALTGGPFACSNIAQVDKTLAEAPQTPLELELVSAGDPDGPEKERKKKNVRALQTAIGLTGTAVDGTIGKTTRSRLCTWLTANAKDIANPVAVFTEPVVQLLGVTLEQPPAAATVAPAGPQSTFEDALAANEAAVKEIQASLGVTQSGKIDAATRSAVAAHLKTIGLPIADLESTWPEGLLSKQLVESIVATPSAALAEILAAASDGDYAPRGN</sequence>
<dbReference type="PROSITE" id="PS51257">
    <property type="entry name" value="PROKAR_LIPOPROTEIN"/>
    <property type="match status" value="1"/>
</dbReference>
<proteinExistence type="predicted"/>
<feature type="region of interest" description="Disordered" evidence="1">
    <location>
        <begin position="269"/>
        <end position="288"/>
    </location>
</feature>
<evidence type="ECO:0000313" key="3">
    <source>
        <dbReference type="Proteomes" id="UP000198615"/>
    </source>
</evidence>
<name>A0A8G2BMJ7_9PROT</name>
<dbReference type="EMBL" id="FNBW01000022">
    <property type="protein sequence ID" value="SDG55714.1"/>
    <property type="molecule type" value="Genomic_DNA"/>
</dbReference>
<reference evidence="2 3" key="1">
    <citation type="submission" date="2016-10" db="EMBL/GenBank/DDBJ databases">
        <authorList>
            <person name="Varghese N."/>
            <person name="Submissions S."/>
        </authorList>
    </citation>
    <scope>NUCLEOTIDE SEQUENCE [LARGE SCALE GENOMIC DNA]</scope>
    <source>
        <strain evidence="2 3">DSM 18839</strain>
    </source>
</reference>
<organism evidence="2 3">
    <name type="scientific">Thalassobaculum litoreum DSM 18839</name>
    <dbReference type="NCBI Taxonomy" id="1123362"/>
    <lineage>
        <taxon>Bacteria</taxon>
        <taxon>Pseudomonadati</taxon>
        <taxon>Pseudomonadota</taxon>
        <taxon>Alphaproteobacteria</taxon>
        <taxon>Rhodospirillales</taxon>
        <taxon>Thalassobaculaceae</taxon>
        <taxon>Thalassobaculum</taxon>
    </lineage>
</organism>
<evidence type="ECO:0000313" key="2">
    <source>
        <dbReference type="EMBL" id="SDG55714.1"/>
    </source>
</evidence>
<dbReference type="RefSeq" id="WP_175474369.1">
    <property type="nucleotide sequence ID" value="NZ_FNBW01000022.1"/>
</dbReference>
<protein>
    <submittedName>
        <fullName evidence="2">Uncharacterized protein</fullName>
    </submittedName>
</protein>
<evidence type="ECO:0000256" key="1">
    <source>
        <dbReference type="SAM" id="MobiDB-lite"/>
    </source>
</evidence>
<dbReference type="Proteomes" id="UP000198615">
    <property type="component" value="Unassembled WGS sequence"/>
</dbReference>
<keyword evidence="3" id="KW-1185">Reference proteome</keyword>
<comment type="caution">
    <text evidence="2">The sequence shown here is derived from an EMBL/GenBank/DDBJ whole genome shotgun (WGS) entry which is preliminary data.</text>
</comment>
<dbReference type="AlphaFoldDB" id="A0A8G2BMJ7"/>
<gene>
    <name evidence="2" type="ORF">SAMN05660686_04836</name>
</gene>